<proteinExistence type="predicted"/>
<dbReference type="InterPro" id="IPR051916">
    <property type="entry name" value="GPI-anchor_lipid_remodeler"/>
</dbReference>
<reference evidence="2 3" key="1">
    <citation type="journal article" date="2016" name="Nat. Commun.">
        <title>Thousands of microbial genomes shed light on interconnected biogeochemical processes in an aquifer system.</title>
        <authorList>
            <person name="Anantharaman K."/>
            <person name="Brown C.T."/>
            <person name="Hug L.A."/>
            <person name="Sharon I."/>
            <person name="Castelle C.J."/>
            <person name="Probst A.J."/>
            <person name="Thomas B.C."/>
            <person name="Singh A."/>
            <person name="Wilkins M.J."/>
            <person name="Karaoz U."/>
            <person name="Brodie E.L."/>
            <person name="Williams K.H."/>
            <person name="Hubbard S.S."/>
            <person name="Banfield J.F."/>
        </authorList>
    </citation>
    <scope>NUCLEOTIDE SEQUENCE [LARGE SCALE GENOMIC DNA]</scope>
</reference>
<dbReference type="Gene3D" id="3.60.10.10">
    <property type="entry name" value="Endonuclease/exonuclease/phosphatase"/>
    <property type="match status" value="1"/>
</dbReference>
<dbReference type="EMBL" id="MHRI01000003">
    <property type="protein sequence ID" value="OHA21834.1"/>
    <property type="molecule type" value="Genomic_DNA"/>
</dbReference>
<dbReference type="InterPro" id="IPR005135">
    <property type="entry name" value="Endo/exonuclease/phosphatase"/>
</dbReference>
<name>A0A1G2MDM7_9BACT</name>
<dbReference type="GO" id="GO:0006506">
    <property type="term" value="P:GPI anchor biosynthetic process"/>
    <property type="evidence" value="ECO:0007669"/>
    <property type="project" value="TreeGrafter"/>
</dbReference>
<organism evidence="2 3">
    <name type="scientific">Candidatus Taylorbacteria bacterium RIFCSPHIGHO2_01_FULL_51_15</name>
    <dbReference type="NCBI Taxonomy" id="1802304"/>
    <lineage>
        <taxon>Bacteria</taxon>
        <taxon>Candidatus Tayloriibacteriota</taxon>
    </lineage>
</organism>
<dbReference type="GO" id="GO:0016020">
    <property type="term" value="C:membrane"/>
    <property type="evidence" value="ECO:0007669"/>
    <property type="project" value="GOC"/>
</dbReference>
<dbReference type="Pfam" id="PF03372">
    <property type="entry name" value="Exo_endo_phos"/>
    <property type="match status" value="1"/>
</dbReference>
<dbReference type="Proteomes" id="UP000178121">
    <property type="component" value="Unassembled WGS sequence"/>
</dbReference>
<gene>
    <name evidence="2" type="ORF">A2849_02805</name>
</gene>
<dbReference type="GO" id="GO:0003824">
    <property type="term" value="F:catalytic activity"/>
    <property type="evidence" value="ECO:0007669"/>
    <property type="project" value="InterPro"/>
</dbReference>
<dbReference type="SUPFAM" id="SSF56219">
    <property type="entry name" value="DNase I-like"/>
    <property type="match status" value="1"/>
</dbReference>
<dbReference type="PANTHER" id="PTHR14859:SF1">
    <property type="entry name" value="PGAP2-INTERACTING PROTEIN"/>
    <property type="match status" value="1"/>
</dbReference>
<accession>A0A1G2MDM7</accession>
<evidence type="ECO:0000313" key="2">
    <source>
        <dbReference type="EMBL" id="OHA21834.1"/>
    </source>
</evidence>
<dbReference type="InterPro" id="IPR036691">
    <property type="entry name" value="Endo/exonu/phosph_ase_sf"/>
</dbReference>
<dbReference type="AlphaFoldDB" id="A0A1G2MDM7"/>
<feature type="domain" description="Endonuclease/exonuclease/phosphatase" evidence="1">
    <location>
        <begin position="11"/>
        <end position="173"/>
    </location>
</feature>
<comment type="caution">
    <text evidence="2">The sequence shown here is derived from an EMBL/GenBank/DDBJ whole genome shotgun (WGS) entry which is preliminary data.</text>
</comment>
<sequence>MRAEVAIKLISLNIEMNKHLPEIAVFLRKEKPDVLCLQEVSEYDFPRFQERLAMQGRFEPMLRIRGLRPQRTLKDGTIGLALFSRFPGVFEANYYSGNPSHIPDEREDNQGANHLLLSIRFSVAGAEYAIGTTHFAWTPDGEASNAQREDLKRLLVALERFPHLVFCGDFNAPRGGEIWAAIAKRYKDNIPASYLSSLDPRLHRAGHLTLMVEGLFSSPDYLVSNVRLVEGVSDHKAIVGVLERT</sequence>
<evidence type="ECO:0000259" key="1">
    <source>
        <dbReference type="Pfam" id="PF03372"/>
    </source>
</evidence>
<dbReference type="PANTHER" id="PTHR14859">
    <property type="entry name" value="CALCOFLUOR WHITE HYPERSENSITIVE PROTEIN PRECURSOR"/>
    <property type="match status" value="1"/>
</dbReference>
<evidence type="ECO:0000313" key="3">
    <source>
        <dbReference type="Proteomes" id="UP000178121"/>
    </source>
</evidence>
<protein>
    <recommendedName>
        <fullName evidence="1">Endonuclease/exonuclease/phosphatase domain-containing protein</fullName>
    </recommendedName>
</protein>